<accession>A0A1Z1F832</accession>
<dbReference type="Gene3D" id="3.10.490.10">
    <property type="entry name" value="Gamma-glutamyl cyclotransferase-like"/>
    <property type="match status" value="1"/>
</dbReference>
<dbReference type="InterPro" id="IPR009288">
    <property type="entry name" value="AIG2-like_dom"/>
</dbReference>
<evidence type="ECO:0000313" key="2">
    <source>
        <dbReference type="EMBL" id="ARU14902.1"/>
    </source>
</evidence>
<dbReference type="InterPro" id="IPR013024">
    <property type="entry name" value="GGCT-like"/>
</dbReference>
<name>A0A1Z1F832_9SPHN</name>
<gene>
    <name evidence="2" type="ORF">A9D14_00355</name>
</gene>
<organism evidence="2 3">
    <name type="scientific">Croceicoccus marinus</name>
    <dbReference type="NCBI Taxonomy" id="450378"/>
    <lineage>
        <taxon>Bacteria</taxon>
        <taxon>Pseudomonadati</taxon>
        <taxon>Pseudomonadota</taxon>
        <taxon>Alphaproteobacteria</taxon>
        <taxon>Sphingomonadales</taxon>
        <taxon>Erythrobacteraceae</taxon>
        <taxon>Croceicoccus</taxon>
    </lineage>
</organism>
<dbReference type="EMBL" id="CP019602">
    <property type="protein sequence ID" value="ARU14902.1"/>
    <property type="molecule type" value="Genomic_DNA"/>
</dbReference>
<proteinExistence type="predicted"/>
<keyword evidence="3" id="KW-1185">Reference proteome</keyword>
<protein>
    <recommendedName>
        <fullName evidence="1">Gamma-glutamylcyclotransferase AIG2-like domain-containing protein</fullName>
    </recommendedName>
</protein>
<dbReference type="Proteomes" id="UP000195807">
    <property type="component" value="Chromosome"/>
</dbReference>
<dbReference type="AlphaFoldDB" id="A0A1Z1F832"/>
<dbReference type="SUPFAM" id="SSF110857">
    <property type="entry name" value="Gamma-glutamyl cyclotransferase-like"/>
    <property type="match status" value="1"/>
</dbReference>
<evidence type="ECO:0000259" key="1">
    <source>
        <dbReference type="Pfam" id="PF06094"/>
    </source>
</evidence>
<dbReference type="CDD" id="cd06661">
    <property type="entry name" value="GGCT_like"/>
    <property type="match status" value="1"/>
</dbReference>
<feature type="domain" description="Gamma-glutamylcyclotransferase AIG2-like" evidence="1">
    <location>
        <begin position="5"/>
        <end position="109"/>
    </location>
</feature>
<dbReference type="InterPro" id="IPR036568">
    <property type="entry name" value="GGCT-like_sf"/>
</dbReference>
<dbReference type="Pfam" id="PF06094">
    <property type="entry name" value="GGACT"/>
    <property type="match status" value="1"/>
</dbReference>
<reference evidence="2 3" key="1">
    <citation type="submission" date="2017-01" db="EMBL/GenBank/DDBJ databases">
        <title>Complete genome sequence of esterase-producing bacterium Croceicoccus marinus E4A9.</title>
        <authorList>
            <person name="Wu Y.-H."/>
            <person name="Cheng H."/>
            <person name="Xu L."/>
            <person name="Huo Y.-Y."/>
            <person name="Wang C.-S."/>
            <person name="Xu X.-W."/>
        </authorList>
    </citation>
    <scope>NUCLEOTIDE SEQUENCE [LARGE SCALE GENOMIC DNA]</scope>
    <source>
        <strain evidence="2 3">E4A9</strain>
    </source>
</reference>
<dbReference type="KEGG" id="cman:A9D14_00355"/>
<dbReference type="STRING" id="450378.GCA_001661675_00071"/>
<evidence type="ECO:0000313" key="3">
    <source>
        <dbReference type="Proteomes" id="UP000195807"/>
    </source>
</evidence>
<sequence length="141" mass="15614">MADRLFVYGTLLLATDTPMARWLAPRLGNGRAATISGRLAAIPARGGYFPALLPAPDHRRVIGMVFDAALSPDDWRTLDIYEGREYRRDTAWVSGPGGRRRAFCYRWVSALPPAARSIGGDFGAWLSRHRLAAFGAVRREI</sequence>